<evidence type="ECO:0000256" key="1">
    <source>
        <dbReference type="ARBA" id="ARBA00022801"/>
    </source>
</evidence>
<evidence type="ECO:0000259" key="2">
    <source>
        <dbReference type="Pfam" id="PF01979"/>
    </source>
</evidence>
<dbReference type="InterPro" id="IPR032466">
    <property type="entry name" value="Metal_Hydrolase"/>
</dbReference>
<dbReference type="Gene3D" id="3.20.20.140">
    <property type="entry name" value="Metal-dependent hydrolases"/>
    <property type="match status" value="1"/>
</dbReference>
<dbReference type="Pfam" id="PF01979">
    <property type="entry name" value="Amidohydro_1"/>
    <property type="match status" value="1"/>
</dbReference>
<accession>A0A917WG23</accession>
<keyword evidence="1 3" id="KW-0378">Hydrolase</keyword>
<dbReference type="Gene3D" id="2.30.40.10">
    <property type="entry name" value="Urease, subunit C, domain 1"/>
    <property type="match status" value="1"/>
</dbReference>
<organism evidence="3 4">
    <name type="scientific">Nakamurella endophytica</name>
    <dbReference type="NCBI Taxonomy" id="1748367"/>
    <lineage>
        <taxon>Bacteria</taxon>
        <taxon>Bacillati</taxon>
        <taxon>Actinomycetota</taxon>
        <taxon>Actinomycetes</taxon>
        <taxon>Nakamurellales</taxon>
        <taxon>Nakamurellaceae</taxon>
        <taxon>Nakamurella</taxon>
    </lineage>
</organism>
<keyword evidence="4" id="KW-1185">Reference proteome</keyword>
<dbReference type="PANTHER" id="PTHR43794">
    <property type="entry name" value="AMINOHYDROLASE SSNA-RELATED"/>
    <property type="match status" value="1"/>
</dbReference>
<dbReference type="PANTHER" id="PTHR43794:SF11">
    <property type="entry name" value="AMIDOHYDROLASE-RELATED DOMAIN-CONTAINING PROTEIN"/>
    <property type="match status" value="1"/>
</dbReference>
<dbReference type="AlphaFoldDB" id="A0A917WG23"/>
<feature type="domain" description="Amidohydrolase-related" evidence="2">
    <location>
        <begin position="72"/>
        <end position="417"/>
    </location>
</feature>
<evidence type="ECO:0000313" key="4">
    <source>
        <dbReference type="Proteomes" id="UP000655208"/>
    </source>
</evidence>
<dbReference type="GO" id="GO:0016810">
    <property type="term" value="F:hydrolase activity, acting on carbon-nitrogen (but not peptide) bonds"/>
    <property type="evidence" value="ECO:0007669"/>
    <property type="project" value="InterPro"/>
</dbReference>
<dbReference type="InterPro" id="IPR050287">
    <property type="entry name" value="MTA/SAH_deaminase"/>
</dbReference>
<dbReference type="SUPFAM" id="SSF51556">
    <property type="entry name" value="Metallo-dependent hydrolases"/>
    <property type="match status" value="1"/>
</dbReference>
<dbReference type="SUPFAM" id="SSF51338">
    <property type="entry name" value="Composite domain of metallo-dependent hydrolases"/>
    <property type="match status" value="1"/>
</dbReference>
<reference evidence="3" key="2">
    <citation type="submission" date="2020-09" db="EMBL/GenBank/DDBJ databases">
        <authorList>
            <person name="Sun Q."/>
            <person name="Zhou Y."/>
        </authorList>
    </citation>
    <scope>NUCLEOTIDE SEQUENCE</scope>
    <source>
        <strain evidence="3">CGMCC 4.7308</strain>
    </source>
</reference>
<dbReference type="Proteomes" id="UP000655208">
    <property type="component" value="Unassembled WGS sequence"/>
</dbReference>
<dbReference type="RefSeq" id="WP_188941670.1">
    <property type="nucleotide sequence ID" value="NZ_BMNA01000004.1"/>
</dbReference>
<name>A0A917WG23_9ACTN</name>
<gene>
    <name evidence="3" type="ORF">GCM10011594_22960</name>
</gene>
<dbReference type="CDD" id="cd01298">
    <property type="entry name" value="ATZ_TRZ_like"/>
    <property type="match status" value="1"/>
</dbReference>
<evidence type="ECO:0000313" key="3">
    <source>
        <dbReference type="EMBL" id="GGM02292.1"/>
    </source>
</evidence>
<reference evidence="3" key="1">
    <citation type="journal article" date="2014" name="Int. J. Syst. Evol. Microbiol.">
        <title>Complete genome sequence of Corynebacterium casei LMG S-19264T (=DSM 44701T), isolated from a smear-ripened cheese.</title>
        <authorList>
            <consortium name="US DOE Joint Genome Institute (JGI-PGF)"/>
            <person name="Walter F."/>
            <person name="Albersmeier A."/>
            <person name="Kalinowski J."/>
            <person name="Ruckert C."/>
        </authorList>
    </citation>
    <scope>NUCLEOTIDE SEQUENCE</scope>
    <source>
        <strain evidence="3">CGMCC 4.7308</strain>
    </source>
</reference>
<dbReference type="InterPro" id="IPR011059">
    <property type="entry name" value="Metal-dep_hydrolase_composite"/>
</dbReference>
<dbReference type="InterPro" id="IPR006680">
    <property type="entry name" value="Amidohydro-rel"/>
</dbReference>
<sequence length="458" mass="48172">MPSDATVPQPAPGPADLVITDVTSLVHGPDGAIDFRPGSTIVVRDGVIDFVGPVEGTPVPAAQVIDGRGQVAMPGLINCHTHSPMVLFRGAAENVSTVDWFNTRIWPMEVNLIPDDVEVGARLACAEMIAAGVTTFADHYFEMDRVARAVDETGLRANLGWTYFSSQGRAGFDTSLEFALSHRDAAGGRITTSLAPHGAYTVDDDDLRTTAAAALQHDLLVHIHAAESRAETRASRARRGMTPIAVLEHTGLLDARVLIAHAKGVVQEDLPLLARARGRVGVGSAPKGYLKQGEETTPIRSLLSAGVAVGLATDGAASNNTLDVWESMLVTALVQRVEEGDELWMTARDVLGLATLGSAAAVGLAGRIGSLAPGHQADIVLVDLSGPHTQPVHDLAATLVYSARSADISTTVVAGRVLMQDRRLLTVDVPAVVADLGPRLARLTDTSHGTSIQSYNAY</sequence>
<dbReference type="EMBL" id="BMNA01000004">
    <property type="protein sequence ID" value="GGM02292.1"/>
    <property type="molecule type" value="Genomic_DNA"/>
</dbReference>
<protein>
    <submittedName>
        <fullName evidence="3">Hydrolase</fullName>
    </submittedName>
</protein>
<proteinExistence type="predicted"/>
<comment type="caution">
    <text evidence="3">The sequence shown here is derived from an EMBL/GenBank/DDBJ whole genome shotgun (WGS) entry which is preliminary data.</text>
</comment>